<evidence type="ECO:0000313" key="3">
    <source>
        <dbReference type="Proteomes" id="UP001500051"/>
    </source>
</evidence>
<accession>A0ABP7DGX4</accession>
<evidence type="ECO:0008006" key="4">
    <source>
        <dbReference type="Google" id="ProtNLM"/>
    </source>
</evidence>
<protein>
    <recommendedName>
        <fullName evidence="4">DUF3151 domain-containing protein</fullName>
    </recommendedName>
</protein>
<dbReference type="EMBL" id="BAAAYX010000005">
    <property type="protein sequence ID" value="GAA3704175.1"/>
    <property type="molecule type" value="Genomic_DNA"/>
</dbReference>
<name>A0ABP7DGX4_9ACTN</name>
<gene>
    <name evidence="2" type="ORF">GCM10022204_21970</name>
</gene>
<dbReference type="Proteomes" id="UP001500051">
    <property type="component" value="Unassembled WGS sequence"/>
</dbReference>
<comment type="caution">
    <text evidence="2">The sequence shown here is derived from an EMBL/GenBank/DDBJ whole genome shotgun (WGS) entry which is preliminary data.</text>
</comment>
<evidence type="ECO:0000256" key="1">
    <source>
        <dbReference type="SAM" id="MobiDB-lite"/>
    </source>
</evidence>
<organism evidence="2 3">
    <name type="scientific">Microlunatus aurantiacus</name>
    <dbReference type="NCBI Taxonomy" id="446786"/>
    <lineage>
        <taxon>Bacteria</taxon>
        <taxon>Bacillati</taxon>
        <taxon>Actinomycetota</taxon>
        <taxon>Actinomycetes</taxon>
        <taxon>Propionibacteriales</taxon>
        <taxon>Propionibacteriaceae</taxon>
        <taxon>Microlunatus</taxon>
    </lineage>
</organism>
<reference evidence="3" key="1">
    <citation type="journal article" date="2019" name="Int. J. Syst. Evol. Microbiol.">
        <title>The Global Catalogue of Microorganisms (GCM) 10K type strain sequencing project: providing services to taxonomists for standard genome sequencing and annotation.</title>
        <authorList>
            <consortium name="The Broad Institute Genomics Platform"/>
            <consortium name="The Broad Institute Genome Sequencing Center for Infectious Disease"/>
            <person name="Wu L."/>
            <person name="Ma J."/>
        </authorList>
    </citation>
    <scope>NUCLEOTIDE SEQUENCE [LARGE SCALE GENOMIC DNA]</scope>
    <source>
        <strain evidence="3">JCM 16548</strain>
    </source>
</reference>
<dbReference type="InterPro" id="IPR014487">
    <property type="entry name" value="DUF3151"/>
</dbReference>
<evidence type="ECO:0000313" key="2">
    <source>
        <dbReference type="EMBL" id="GAA3704175.1"/>
    </source>
</evidence>
<keyword evidence="3" id="KW-1185">Reference proteome</keyword>
<feature type="region of interest" description="Disordered" evidence="1">
    <location>
        <begin position="1"/>
        <end position="26"/>
    </location>
</feature>
<dbReference type="Pfam" id="PF11349">
    <property type="entry name" value="DUF3151"/>
    <property type="match status" value="1"/>
</dbReference>
<proteinExistence type="predicted"/>
<sequence length="178" mass="18528">MLPGVGCPRVPNPTADPSGTTRVGGVSEPVTHRNLLAAAGAGPAPSLLPVIGPALTDGAGHAELVAAVVAEPAGSRAWAQLAEEALAVGTSEGDVTAYAYARTGYHRGLDALRRSGWKGAGPIPYEHEPNQGFLRALWSLARAAQRIGDLVEYERCAQFLRDSTESGYRALTSAFPLE</sequence>